<dbReference type="InterPro" id="IPR002893">
    <property type="entry name" value="Znf_MYND"/>
</dbReference>
<feature type="domain" description="MYND-type" evidence="6">
    <location>
        <begin position="998"/>
        <end position="1039"/>
    </location>
</feature>
<dbReference type="EMBL" id="MCGO01000015">
    <property type="protein sequence ID" value="ORY47006.1"/>
    <property type="molecule type" value="Genomic_DNA"/>
</dbReference>
<dbReference type="Gene3D" id="6.10.140.2220">
    <property type="match status" value="1"/>
</dbReference>
<evidence type="ECO:0000313" key="8">
    <source>
        <dbReference type="Proteomes" id="UP000193642"/>
    </source>
</evidence>
<dbReference type="AlphaFoldDB" id="A0A1Y2CJ86"/>
<accession>A0A1Y2CJ86</accession>
<dbReference type="OrthoDB" id="9922773at2759"/>
<evidence type="ECO:0000256" key="1">
    <source>
        <dbReference type="ARBA" id="ARBA00022723"/>
    </source>
</evidence>
<dbReference type="Pfam" id="PF01753">
    <property type="entry name" value="zf-MYND"/>
    <property type="match status" value="1"/>
</dbReference>
<keyword evidence="2 4" id="KW-0863">Zinc-finger</keyword>
<protein>
    <recommendedName>
        <fullName evidence="6">MYND-type domain-containing protein</fullName>
    </recommendedName>
</protein>
<evidence type="ECO:0000256" key="4">
    <source>
        <dbReference type="PROSITE-ProRule" id="PRU00134"/>
    </source>
</evidence>
<comment type="caution">
    <text evidence="7">The sequence shown here is derived from an EMBL/GenBank/DDBJ whole genome shotgun (WGS) entry which is preliminary data.</text>
</comment>
<feature type="region of interest" description="Disordered" evidence="5">
    <location>
        <begin position="154"/>
        <end position="184"/>
    </location>
</feature>
<evidence type="ECO:0000259" key="6">
    <source>
        <dbReference type="PROSITE" id="PS50865"/>
    </source>
</evidence>
<organism evidence="7 8">
    <name type="scientific">Rhizoclosmatium globosum</name>
    <dbReference type="NCBI Taxonomy" id="329046"/>
    <lineage>
        <taxon>Eukaryota</taxon>
        <taxon>Fungi</taxon>
        <taxon>Fungi incertae sedis</taxon>
        <taxon>Chytridiomycota</taxon>
        <taxon>Chytridiomycota incertae sedis</taxon>
        <taxon>Chytridiomycetes</taxon>
        <taxon>Chytridiales</taxon>
        <taxon>Chytriomycetaceae</taxon>
        <taxon>Rhizoclosmatium</taxon>
    </lineage>
</organism>
<sequence>MSEPLATPPRLFLATFLSPWPHRPSNEAIASPFMKIPPPLQPLFAAAVEFYYDSLRDDCNDTTFELPVFSRLSPHQRMYDVATMARALLCSHTPLPTDSIRNRNTLIGILYAMRTALECEIDFDDLDEEDESIFVDWQKPVKKKVVSAAKKPAVTMGQDKGTQESHIGSQPGIEPTPKTTLTSSDSWLNQTMRDVAEREAQDLKATKRALKATTNLTDTELEARLQEQAFAKQKPPRPSPHVNAQKFEPDSIPALLAGIPGFAKYFQKPSDTFTPMESHLTLRLISLYRRICFRAIRDSQLESIFPLSWRECDTRKWNKFIDFLISGLFSFNPPALHLLCGPDFPDDHPERSALIRRTAKKLRVEYESSWTQSQTVWAEKLMIAMSFSPDRIEQQAVYMNYLDILTADALEFPPFRLKGIVNFSELTEAWRGWNWIREFHAQMEKGLLPTWDSRLKLFEKLVPEPSPNTLVTPVPLMFTFMNGNGMLAEFKRHPQEYQYEDDELRFLLSKIRMSSSADRGYLAMVNCTSPEEAMNLSSVPYMKVPVQLQPLFAHCVQLYYENLKEACNDDPYEFPVFCRLSPQQRMYDVAQVTKALLCQSTPLPEDTIGNKNAVLGIINALSVALDIECDEDEWDEANEGIFVDGKSSKSSGKKAAGFMDDVNLPELEALTLETQRKGLELEVTARKAVKAARRAMKDVSDADLESTLASQLPTPSIRPNSQQPAITEHQSRLTYAAERFLSHRAVRASKTFSKTTVPHPAADLSRELTDDAEHLFETRRLCVQTIRALSLQTVFPLSWRDSDRDPWTQFIHFLMNALIPFNITELALLSTADDPEAKPEQSILMRRTTQKLRTEFESKWTPELTIWSEKLTAALTFEPSEIARFVSFIENCEKIPEEYISSLGLGKITFSEIQAALKGWKWIHEFDQQLQEGKLANYDARLKLFMRLVRNPPGVVAAGSGSVKYVPLMMTLMQGMGAMCNPKSTPKDYVYEEDEIRCFGCNETQQDDTKFKSCGACGMVRYCSPLCQKQDWPKHKADCLYFRSKKEVLK</sequence>
<keyword evidence="1" id="KW-0479">Metal-binding</keyword>
<dbReference type="Proteomes" id="UP000193642">
    <property type="component" value="Unassembled WGS sequence"/>
</dbReference>
<dbReference type="SUPFAM" id="SSF144232">
    <property type="entry name" value="HIT/MYND zinc finger-like"/>
    <property type="match status" value="1"/>
</dbReference>
<evidence type="ECO:0000256" key="5">
    <source>
        <dbReference type="SAM" id="MobiDB-lite"/>
    </source>
</evidence>
<gene>
    <name evidence="7" type="ORF">BCR33DRAFT_764652</name>
</gene>
<evidence type="ECO:0000313" key="7">
    <source>
        <dbReference type="EMBL" id="ORY47006.1"/>
    </source>
</evidence>
<evidence type="ECO:0000256" key="2">
    <source>
        <dbReference type="ARBA" id="ARBA00022771"/>
    </source>
</evidence>
<evidence type="ECO:0000256" key="3">
    <source>
        <dbReference type="ARBA" id="ARBA00022833"/>
    </source>
</evidence>
<dbReference type="PROSITE" id="PS01360">
    <property type="entry name" value="ZF_MYND_1"/>
    <property type="match status" value="1"/>
</dbReference>
<keyword evidence="3" id="KW-0862">Zinc</keyword>
<reference evidence="7 8" key="1">
    <citation type="submission" date="2016-07" db="EMBL/GenBank/DDBJ databases">
        <title>Pervasive Adenine N6-methylation of Active Genes in Fungi.</title>
        <authorList>
            <consortium name="DOE Joint Genome Institute"/>
            <person name="Mondo S.J."/>
            <person name="Dannebaum R.O."/>
            <person name="Kuo R.C."/>
            <person name="Labutti K."/>
            <person name="Haridas S."/>
            <person name="Kuo A."/>
            <person name="Salamov A."/>
            <person name="Ahrendt S.R."/>
            <person name="Lipzen A."/>
            <person name="Sullivan W."/>
            <person name="Andreopoulos W.B."/>
            <person name="Clum A."/>
            <person name="Lindquist E."/>
            <person name="Daum C."/>
            <person name="Ramamoorthy G.K."/>
            <person name="Gryganskyi A."/>
            <person name="Culley D."/>
            <person name="Magnuson J.K."/>
            <person name="James T.Y."/>
            <person name="O'Malley M.A."/>
            <person name="Stajich J.E."/>
            <person name="Spatafora J.W."/>
            <person name="Visel A."/>
            <person name="Grigoriev I.V."/>
        </authorList>
    </citation>
    <scope>NUCLEOTIDE SEQUENCE [LARGE SCALE GENOMIC DNA]</scope>
    <source>
        <strain evidence="7 8">JEL800</strain>
    </source>
</reference>
<proteinExistence type="predicted"/>
<name>A0A1Y2CJ86_9FUNG</name>
<keyword evidence="8" id="KW-1185">Reference proteome</keyword>
<dbReference type="PROSITE" id="PS50865">
    <property type="entry name" value="ZF_MYND_2"/>
    <property type="match status" value="1"/>
</dbReference>
<dbReference type="GO" id="GO:0008270">
    <property type="term" value="F:zinc ion binding"/>
    <property type="evidence" value="ECO:0007669"/>
    <property type="project" value="UniProtKB-KW"/>
</dbReference>